<reference evidence="3 4" key="1">
    <citation type="submission" date="2024-05" db="EMBL/GenBank/DDBJ databases">
        <authorList>
            <consortium name="Candidatus Magnetaquicoccaceae bacterium FCR-1 genome sequencing consortium"/>
            <person name="Shimoshige H."/>
            <person name="Shimamura S."/>
            <person name="Taoka A."/>
            <person name="Kobayashi H."/>
            <person name="Maekawa T."/>
        </authorList>
    </citation>
    <scope>NUCLEOTIDE SEQUENCE [LARGE SCALE GENOMIC DNA]</scope>
    <source>
        <strain evidence="3 4">FCR-1</strain>
    </source>
</reference>
<dbReference type="InterPro" id="IPR050256">
    <property type="entry name" value="Glycosyltransferase_2"/>
</dbReference>
<dbReference type="Proteomes" id="UP001628193">
    <property type="component" value="Unassembled WGS sequence"/>
</dbReference>
<feature type="transmembrane region" description="Helical" evidence="1">
    <location>
        <begin position="256"/>
        <end position="278"/>
    </location>
</feature>
<feature type="domain" description="Glycosyltransferase 2-like" evidence="2">
    <location>
        <begin position="3"/>
        <end position="158"/>
    </location>
</feature>
<dbReference type="EMBL" id="BAAFGK010000005">
    <property type="protein sequence ID" value="GAB0058486.1"/>
    <property type="molecule type" value="Genomic_DNA"/>
</dbReference>
<keyword evidence="3" id="KW-0808">Transferase</keyword>
<dbReference type="CDD" id="cd04179">
    <property type="entry name" value="DPM_DPG-synthase_like"/>
    <property type="match status" value="1"/>
</dbReference>
<evidence type="ECO:0000259" key="2">
    <source>
        <dbReference type="Pfam" id="PF00535"/>
    </source>
</evidence>
<dbReference type="RefSeq" id="WP_420906208.1">
    <property type="nucleotide sequence ID" value="NZ_BAAFGK010000005.1"/>
</dbReference>
<feature type="transmembrane region" description="Helical" evidence="1">
    <location>
        <begin position="229"/>
        <end position="250"/>
    </location>
</feature>
<dbReference type="Pfam" id="PF00535">
    <property type="entry name" value="Glycos_transf_2"/>
    <property type="match status" value="1"/>
</dbReference>
<dbReference type="InterPro" id="IPR029044">
    <property type="entry name" value="Nucleotide-diphossugar_trans"/>
</dbReference>
<keyword evidence="4" id="KW-1185">Reference proteome</keyword>
<accession>A0ABQ0CC57</accession>
<sequence>MISFVIPALNEAAAIAETVGKCQAVARQHALEPAEVIVVDDGSTDATGEEARRQGARVIRHPKPGGYGNALKKGILAASHDTVVILDADGTYPIERVGDLWQRYQQGFDMVVGQRTGPHYRESRLKSPLRAVLRMLVEFTTGQPVPDVNSGLRIFSRKTILPYLPRLCNTFSFTTSLTMAYQMTGRFIDHLPIEYHSRIGSSKVRLFRDTLRTLQYIIEAILYYNPIKIFILLSLFCLLLSAFCLVGALATKLLSLFILGIGNIFLAILVFAIGLLAVQLKELMRRGSF</sequence>
<evidence type="ECO:0000313" key="4">
    <source>
        <dbReference type="Proteomes" id="UP001628193"/>
    </source>
</evidence>
<comment type="caution">
    <text evidence="3">The sequence shown here is derived from an EMBL/GenBank/DDBJ whole genome shotgun (WGS) entry which is preliminary data.</text>
</comment>
<keyword evidence="3" id="KW-0328">Glycosyltransferase</keyword>
<organism evidence="3 4">
    <name type="scientific">Candidatus Magnetaquiglobus chichijimensis</name>
    <dbReference type="NCBI Taxonomy" id="3141448"/>
    <lineage>
        <taxon>Bacteria</taxon>
        <taxon>Pseudomonadati</taxon>
        <taxon>Pseudomonadota</taxon>
        <taxon>Magnetococcia</taxon>
        <taxon>Magnetococcales</taxon>
        <taxon>Candidatus Magnetaquicoccaceae</taxon>
        <taxon>Candidatus Magnetaquiglobus</taxon>
    </lineage>
</organism>
<dbReference type="PANTHER" id="PTHR48090:SF6">
    <property type="entry name" value="SLR5056 PROTEIN"/>
    <property type="match status" value="1"/>
</dbReference>
<keyword evidence="1" id="KW-1133">Transmembrane helix</keyword>
<dbReference type="SUPFAM" id="SSF53448">
    <property type="entry name" value="Nucleotide-diphospho-sugar transferases"/>
    <property type="match status" value="1"/>
</dbReference>
<name>A0ABQ0CC57_9PROT</name>
<dbReference type="PANTHER" id="PTHR48090">
    <property type="entry name" value="UNDECAPRENYL-PHOSPHATE 4-DEOXY-4-FORMAMIDO-L-ARABINOSE TRANSFERASE-RELATED"/>
    <property type="match status" value="1"/>
</dbReference>
<reference evidence="3 4" key="2">
    <citation type="submission" date="2024-09" db="EMBL/GenBank/DDBJ databases">
        <title>Draft genome sequence of Candidatus Magnetaquicoccaceae bacterium FCR-1.</title>
        <authorList>
            <person name="Shimoshige H."/>
            <person name="Shimamura S."/>
            <person name="Taoka A."/>
            <person name="Kobayashi H."/>
            <person name="Maekawa T."/>
        </authorList>
    </citation>
    <scope>NUCLEOTIDE SEQUENCE [LARGE SCALE GENOMIC DNA]</scope>
    <source>
        <strain evidence="3 4">FCR-1</strain>
    </source>
</reference>
<dbReference type="Gene3D" id="3.90.550.10">
    <property type="entry name" value="Spore Coat Polysaccharide Biosynthesis Protein SpsA, Chain A"/>
    <property type="match status" value="1"/>
</dbReference>
<dbReference type="InterPro" id="IPR001173">
    <property type="entry name" value="Glyco_trans_2-like"/>
</dbReference>
<dbReference type="GO" id="GO:0099621">
    <property type="term" value="F:undecaprenyl-phosphate 4-deoxy-4-formamido-L-arabinose transferase activity"/>
    <property type="evidence" value="ECO:0007669"/>
    <property type="project" value="UniProtKB-EC"/>
</dbReference>
<evidence type="ECO:0000313" key="3">
    <source>
        <dbReference type="EMBL" id="GAB0058486.1"/>
    </source>
</evidence>
<keyword evidence="1" id="KW-0472">Membrane</keyword>
<dbReference type="EC" id="2.4.2.53" evidence="3"/>
<gene>
    <name evidence="3" type="primary">arnC_2</name>
    <name evidence="3" type="ORF">SIID45300_02835</name>
</gene>
<keyword evidence="1" id="KW-0812">Transmembrane</keyword>
<proteinExistence type="predicted"/>
<evidence type="ECO:0000256" key="1">
    <source>
        <dbReference type="SAM" id="Phobius"/>
    </source>
</evidence>
<protein>
    <submittedName>
        <fullName evidence="3">Undecaprenyl-phosphate 4-deoxy-4-formamido-L-arabinose transferase</fullName>
        <ecNumber evidence="3">2.4.2.53</ecNumber>
    </submittedName>
</protein>